<evidence type="ECO:0000313" key="2">
    <source>
        <dbReference type="Proteomes" id="UP001596011"/>
    </source>
</evidence>
<name>A0ABV9HCY0_9MICO</name>
<protein>
    <recommendedName>
        <fullName evidence="3">DUF1795 domain-containing protein</fullName>
    </recommendedName>
</protein>
<organism evidence="1 2">
    <name type="scientific">Promicromonospora alba</name>
    <dbReference type="NCBI Taxonomy" id="1616110"/>
    <lineage>
        <taxon>Bacteria</taxon>
        <taxon>Bacillati</taxon>
        <taxon>Actinomycetota</taxon>
        <taxon>Actinomycetes</taxon>
        <taxon>Micrococcales</taxon>
        <taxon>Promicromonosporaceae</taxon>
        <taxon>Promicromonospora</taxon>
    </lineage>
</organism>
<keyword evidence="2" id="KW-1185">Reference proteome</keyword>
<accession>A0ABV9HCY0</accession>
<dbReference type="Proteomes" id="UP001596011">
    <property type="component" value="Unassembled WGS sequence"/>
</dbReference>
<proteinExistence type="predicted"/>
<comment type="caution">
    <text evidence="1">The sequence shown here is derived from an EMBL/GenBank/DDBJ whole genome shotgun (WGS) entry which is preliminary data.</text>
</comment>
<evidence type="ECO:0000313" key="1">
    <source>
        <dbReference type="EMBL" id="MFC4628196.1"/>
    </source>
</evidence>
<sequence>MTYATNGKPTDKWAFLLPPGWARFPTPGTGVVYLPTEPMAGIAVPASIIETELFGVVGRSATEVAESILGEVQESTAVDVDGRPGARLASTLMETPRAAGRSAAGTRQVTYVVSRDEAAGDWLVLSFSSTFSTGPDSGSSERLADTLVAFFDAVMTTFRWTGPGADPVSLPERTIPGSA</sequence>
<reference evidence="2" key="1">
    <citation type="journal article" date="2019" name="Int. J. Syst. Evol. Microbiol.">
        <title>The Global Catalogue of Microorganisms (GCM) 10K type strain sequencing project: providing services to taxonomists for standard genome sequencing and annotation.</title>
        <authorList>
            <consortium name="The Broad Institute Genomics Platform"/>
            <consortium name="The Broad Institute Genome Sequencing Center for Infectious Disease"/>
            <person name="Wu L."/>
            <person name="Ma J."/>
        </authorList>
    </citation>
    <scope>NUCLEOTIDE SEQUENCE [LARGE SCALE GENOMIC DNA]</scope>
    <source>
        <strain evidence="2">CCUG 42722</strain>
    </source>
</reference>
<dbReference type="EMBL" id="JBHSFI010000003">
    <property type="protein sequence ID" value="MFC4628196.1"/>
    <property type="molecule type" value="Genomic_DNA"/>
</dbReference>
<dbReference type="RefSeq" id="WP_377134057.1">
    <property type="nucleotide sequence ID" value="NZ_JBHSFI010000003.1"/>
</dbReference>
<evidence type="ECO:0008006" key="3">
    <source>
        <dbReference type="Google" id="ProtNLM"/>
    </source>
</evidence>
<gene>
    <name evidence="1" type="ORF">ACFO6V_08120</name>
</gene>